<evidence type="ECO:0000313" key="3">
    <source>
        <dbReference type="Proteomes" id="UP001152622"/>
    </source>
</evidence>
<feature type="region of interest" description="Disordered" evidence="1">
    <location>
        <begin position="14"/>
        <end position="97"/>
    </location>
</feature>
<gene>
    <name evidence="2" type="ORF">SKAU_G00405340</name>
</gene>
<sequence>MVPWHQQEACGMRVSGAAVHGGRVPQGLRLGMGPRQDVSRAAESPPEAISGRLDEEDRRKDESGGQRERKGSFQRSLLSRRHGGPDPLPPPPLATLR</sequence>
<proteinExistence type="predicted"/>
<feature type="compositionally biased region" description="Basic and acidic residues" evidence="1">
    <location>
        <begin position="52"/>
        <end position="71"/>
    </location>
</feature>
<dbReference type="Proteomes" id="UP001152622">
    <property type="component" value="Chromosome 21"/>
</dbReference>
<comment type="caution">
    <text evidence="2">The sequence shown here is derived from an EMBL/GenBank/DDBJ whole genome shotgun (WGS) entry which is preliminary data.</text>
</comment>
<reference evidence="2" key="1">
    <citation type="journal article" date="2023" name="Science">
        <title>Genome structures resolve the early diversification of teleost fishes.</title>
        <authorList>
            <person name="Parey E."/>
            <person name="Louis A."/>
            <person name="Montfort J."/>
            <person name="Bouchez O."/>
            <person name="Roques C."/>
            <person name="Iampietro C."/>
            <person name="Lluch J."/>
            <person name="Castinel A."/>
            <person name="Donnadieu C."/>
            <person name="Desvignes T."/>
            <person name="Floi Bucao C."/>
            <person name="Jouanno E."/>
            <person name="Wen M."/>
            <person name="Mejri S."/>
            <person name="Dirks R."/>
            <person name="Jansen H."/>
            <person name="Henkel C."/>
            <person name="Chen W.J."/>
            <person name="Zahm M."/>
            <person name="Cabau C."/>
            <person name="Klopp C."/>
            <person name="Thompson A.W."/>
            <person name="Robinson-Rechavi M."/>
            <person name="Braasch I."/>
            <person name="Lecointre G."/>
            <person name="Bobe J."/>
            <person name="Postlethwait J.H."/>
            <person name="Berthelot C."/>
            <person name="Roest Crollius H."/>
            <person name="Guiguen Y."/>
        </authorList>
    </citation>
    <scope>NUCLEOTIDE SEQUENCE</scope>
    <source>
        <strain evidence="2">WJC10195</strain>
    </source>
</reference>
<dbReference type="EMBL" id="JAINUF010000021">
    <property type="protein sequence ID" value="KAJ8334895.1"/>
    <property type="molecule type" value="Genomic_DNA"/>
</dbReference>
<evidence type="ECO:0000313" key="2">
    <source>
        <dbReference type="EMBL" id="KAJ8334895.1"/>
    </source>
</evidence>
<feature type="compositionally biased region" description="Pro residues" evidence="1">
    <location>
        <begin position="86"/>
        <end position="97"/>
    </location>
</feature>
<evidence type="ECO:0000256" key="1">
    <source>
        <dbReference type="SAM" id="MobiDB-lite"/>
    </source>
</evidence>
<keyword evidence="3" id="KW-1185">Reference proteome</keyword>
<name>A0A9Q1E9X3_SYNKA</name>
<protein>
    <submittedName>
        <fullName evidence="2">Uncharacterized protein</fullName>
    </submittedName>
</protein>
<organism evidence="2 3">
    <name type="scientific">Synaphobranchus kaupii</name>
    <name type="common">Kaup's arrowtooth eel</name>
    <dbReference type="NCBI Taxonomy" id="118154"/>
    <lineage>
        <taxon>Eukaryota</taxon>
        <taxon>Metazoa</taxon>
        <taxon>Chordata</taxon>
        <taxon>Craniata</taxon>
        <taxon>Vertebrata</taxon>
        <taxon>Euteleostomi</taxon>
        <taxon>Actinopterygii</taxon>
        <taxon>Neopterygii</taxon>
        <taxon>Teleostei</taxon>
        <taxon>Anguilliformes</taxon>
        <taxon>Synaphobranchidae</taxon>
        <taxon>Synaphobranchus</taxon>
    </lineage>
</organism>
<accession>A0A9Q1E9X3</accession>
<dbReference type="AlphaFoldDB" id="A0A9Q1E9X3"/>